<protein>
    <submittedName>
        <fullName evidence="2">HlyD family efflux transporter periplasmic adaptor subunit</fullName>
    </submittedName>
</protein>
<dbReference type="InterPro" id="IPR011053">
    <property type="entry name" value="Single_hybrid_motif"/>
</dbReference>
<dbReference type="RefSeq" id="WP_301869439.1">
    <property type="nucleotide sequence ID" value="NZ_JAUKNN010000021.1"/>
</dbReference>
<comment type="caution">
    <text evidence="2">The sequence shown here is derived from an EMBL/GenBank/DDBJ whole genome shotgun (WGS) entry which is preliminary data.</text>
</comment>
<dbReference type="PANTHER" id="PTHR30386:SF28">
    <property type="entry name" value="EXPORTED PROTEIN"/>
    <property type="match status" value="1"/>
</dbReference>
<dbReference type="Gene3D" id="2.40.50.100">
    <property type="match status" value="1"/>
</dbReference>
<dbReference type="EMBL" id="JAUKNN010000021">
    <property type="protein sequence ID" value="MDN8669700.1"/>
    <property type="molecule type" value="Genomic_DNA"/>
</dbReference>
<feature type="transmembrane region" description="Helical" evidence="1">
    <location>
        <begin position="49"/>
        <end position="68"/>
    </location>
</feature>
<dbReference type="PANTHER" id="PTHR30386">
    <property type="entry name" value="MEMBRANE FUSION SUBUNIT OF EMRAB-TOLC MULTIDRUG EFFLUX PUMP"/>
    <property type="match status" value="1"/>
</dbReference>
<accession>A0ABT8QCS4</accession>
<keyword evidence="1" id="KW-1133">Transmembrane helix</keyword>
<dbReference type="InterPro" id="IPR050739">
    <property type="entry name" value="MFP"/>
</dbReference>
<gene>
    <name evidence="2" type="ORF">Q0S36_10205</name>
</gene>
<dbReference type="PRINTS" id="PR01490">
    <property type="entry name" value="RTXTOXIND"/>
</dbReference>
<organism evidence="2 3">
    <name type="scientific">Stenotrophomonas indicatrix</name>
    <dbReference type="NCBI Taxonomy" id="2045451"/>
    <lineage>
        <taxon>Bacteria</taxon>
        <taxon>Pseudomonadati</taxon>
        <taxon>Pseudomonadota</taxon>
        <taxon>Gammaproteobacteria</taxon>
        <taxon>Lysobacterales</taxon>
        <taxon>Lysobacteraceae</taxon>
        <taxon>Stenotrophomonas</taxon>
    </lineage>
</organism>
<evidence type="ECO:0000256" key="1">
    <source>
        <dbReference type="SAM" id="Phobius"/>
    </source>
</evidence>
<evidence type="ECO:0000313" key="2">
    <source>
        <dbReference type="EMBL" id="MDN8669700.1"/>
    </source>
</evidence>
<evidence type="ECO:0000313" key="3">
    <source>
        <dbReference type="Proteomes" id="UP001174315"/>
    </source>
</evidence>
<proteinExistence type="predicted"/>
<name>A0ABT8QCS4_9GAMM</name>
<reference evidence="2" key="1">
    <citation type="submission" date="2023-07" db="EMBL/GenBank/DDBJ databases">
        <title>Stenotrophomonas isolates from soil.</title>
        <authorList>
            <person name="Sharma V."/>
            <person name="Zur-Pinska J."/>
            <person name="Hay A.G."/>
        </authorList>
    </citation>
    <scope>NUCLEOTIDE SEQUENCE</scope>
    <source>
        <strain evidence="2">C2</strain>
    </source>
</reference>
<sequence>MNQLNKDARPDMSAEGGAQLFRKEAVSATRRDSYGCVSPPLPRLGWQTAAFSFLAVCAVIAAIFFGNVEQKARVHGRMIPASGLNSTLSPASGTIIKAIVEEGQFVSSGDVVMVISTDRNGFSLDGTVAERVAASLQKQAAGLRQSFADRSISMQHEKNALQGRAAIIQQELAAAKREVELRSRQSEIALENLTRIRPLQKERILSEIQIRQYENTLLDADSRKISAERDVLRLRRELGDTIGLISELPVTLSNQQGEIELKLKDVEQSIAKNDLQQSIVVKASISGTISAIGFNTGESVREGQRLFSIIPAGDSLYAELWVNSRAMEQLGNESVVYIRYGAQARGLQRSQKGEIIELGRTPFTPSEITSKAGLKFEQPAFRIVAAPLGSLPRDNLDHINLRPGSAVEADLILGRKHIYELLIPARSGRFNTSVENRSD</sequence>
<keyword evidence="3" id="KW-1185">Reference proteome</keyword>
<keyword evidence="1" id="KW-0472">Membrane</keyword>
<keyword evidence="1" id="KW-0812">Transmembrane</keyword>
<dbReference type="SUPFAM" id="SSF51230">
    <property type="entry name" value="Single hybrid motif"/>
    <property type="match status" value="1"/>
</dbReference>
<dbReference type="Proteomes" id="UP001174315">
    <property type="component" value="Unassembled WGS sequence"/>
</dbReference>